<keyword evidence="2" id="KW-0238">DNA-binding</keyword>
<dbReference type="PROSITE" id="PS51118">
    <property type="entry name" value="HTH_HXLR"/>
    <property type="match status" value="1"/>
</dbReference>
<sequence>MIVPALAGGALRFSALKEAVAGVSSKVLTETLRSLQRDGLVHREVFVDHTPIRVEYELTELGRTLILPLAALRTWAETYAPDVLKARDVYDAGSE</sequence>
<evidence type="ECO:0000256" key="1">
    <source>
        <dbReference type="ARBA" id="ARBA00023015"/>
    </source>
</evidence>
<accession>A0ABN2UXR7</accession>
<dbReference type="Pfam" id="PF01638">
    <property type="entry name" value="HxlR"/>
    <property type="match status" value="1"/>
</dbReference>
<dbReference type="EMBL" id="BAAAMN010000064">
    <property type="protein sequence ID" value="GAA2045611.1"/>
    <property type="molecule type" value="Genomic_DNA"/>
</dbReference>
<evidence type="ECO:0000313" key="5">
    <source>
        <dbReference type="EMBL" id="GAA2045611.1"/>
    </source>
</evidence>
<evidence type="ECO:0000313" key="6">
    <source>
        <dbReference type="Proteomes" id="UP001501461"/>
    </source>
</evidence>
<dbReference type="InterPro" id="IPR002577">
    <property type="entry name" value="HTH_HxlR"/>
</dbReference>
<dbReference type="PANTHER" id="PTHR33204:SF37">
    <property type="entry name" value="HTH-TYPE TRANSCRIPTIONAL REGULATOR YODB"/>
    <property type="match status" value="1"/>
</dbReference>
<dbReference type="Gene3D" id="1.10.10.10">
    <property type="entry name" value="Winged helix-like DNA-binding domain superfamily/Winged helix DNA-binding domain"/>
    <property type="match status" value="1"/>
</dbReference>
<organism evidence="5 6">
    <name type="scientific">Yaniella flava</name>
    <dbReference type="NCBI Taxonomy" id="287930"/>
    <lineage>
        <taxon>Bacteria</taxon>
        <taxon>Bacillati</taxon>
        <taxon>Actinomycetota</taxon>
        <taxon>Actinomycetes</taxon>
        <taxon>Micrococcales</taxon>
        <taxon>Micrococcaceae</taxon>
        <taxon>Yaniella</taxon>
    </lineage>
</organism>
<keyword evidence="1" id="KW-0805">Transcription regulation</keyword>
<evidence type="ECO:0000259" key="4">
    <source>
        <dbReference type="PROSITE" id="PS51118"/>
    </source>
</evidence>
<feature type="domain" description="HTH hxlR-type" evidence="4">
    <location>
        <begin position="1"/>
        <end position="84"/>
    </location>
</feature>
<dbReference type="Proteomes" id="UP001501461">
    <property type="component" value="Unassembled WGS sequence"/>
</dbReference>
<keyword evidence="3" id="KW-0804">Transcription</keyword>
<comment type="caution">
    <text evidence="5">The sequence shown here is derived from an EMBL/GenBank/DDBJ whole genome shotgun (WGS) entry which is preliminary data.</text>
</comment>
<protein>
    <recommendedName>
        <fullName evidence="4">HTH hxlR-type domain-containing protein</fullName>
    </recommendedName>
</protein>
<name>A0ABN2UXR7_9MICC</name>
<gene>
    <name evidence="5" type="ORF">GCM10009720_28090</name>
</gene>
<dbReference type="SUPFAM" id="SSF46785">
    <property type="entry name" value="Winged helix' DNA-binding domain"/>
    <property type="match status" value="1"/>
</dbReference>
<proteinExistence type="predicted"/>
<reference evidence="5 6" key="1">
    <citation type="journal article" date="2019" name="Int. J. Syst. Evol. Microbiol.">
        <title>The Global Catalogue of Microorganisms (GCM) 10K type strain sequencing project: providing services to taxonomists for standard genome sequencing and annotation.</title>
        <authorList>
            <consortium name="The Broad Institute Genomics Platform"/>
            <consortium name="The Broad Institute Genome Sequencing Center for Infectious Disease"/>
            <person name="Wu L."/>
            <person name="Ma J."/>
        </authorList>
    </citation>
    <scope>NUCLEOTIDE SEQUENCE [LARGE SCALE GENOMIC DNA]</scope>
    <source>
        <strain evidence="5 6">JCM 13595</strain>
    </source>
</reference>
<keyword evidence="6" id="KW-1185">Reference proteome</keyword>
<evidence type="ECO:0000256" key="2">
    <source>
        <dbReference type="ARBA" id="ARBA00023125"/>
    </source>
</evidence>
<dbReference type="InterPro" id="IPR036390">
    <property type="entry name" value="WH_DNA-bd_sf"/>
</dbReference>
<evidence type="ECO:0000256" key="3">
    <source>
        <dbReference type="ARBA" id="ARBA00023163"/>
    </source>
</evidence>
<dbReference type="InterPro" id="IPR036388">
    <property type="entry name" value="WH-like_DNA-bd_sf"/>
</dbReference>
<dbReference type="PANTHER" id="PTHR33204">
    <property type="entry name" value="TRANSCRIPTIONAL REGULATOR, MARR FAMILY"/>
    <property type="match status" value="1"/>
</dbReference>